<protein>
    <submittedName>
        <fullName evidence="1">Uncharacterized protein</fullName>
    </submittedName>
</protein>
<proteinExistence type="predicted"/>
<name>A0ABT8GG90_9MICO</name>
<accession>A0ABT8GG90</accession>
<sequence length="203" mass="22502">MSDVVPHLFYRAFSFDTRDSSVEAASGEPARRLVSRARIRHTPPVKHLAFTVDAIEVPPWPYFRDVRGVFSSAARTVLEGFLRAEDAIFFETYPVALAGCDDVVHVAYSSEFVDIAWGLTASLSDGKVGKYSGIDLSKLAGRAFFFYPPGVGDVALRGDVIIALRQLGWPGYAERLPVMSGTRRVPYAEWAEHPEWTGYEPTV</sequence>
<dbReference type="RefSeq" id="WP_301141761.1">
    <property type="nucleotide sequence ID" value="NZ_JAUHQA010000001.1"/>
</dbReference>
<reference evidence="1" key="1">
    <citation type="submission" date="2023-06" db="EMBL/GenBank/DDBJ databases">
        <title>Egi l300058.</title>
        <authorList>
            <person name="Gao L."/>
            <person name="Fang B.-Z."/>
            <person name="Li W.-J."/>
        </authorList>
    </citation>
    <scope>NUCLEOTIDE SEQUENCE</scope>
    <source>
        <strain evidence="1">EGI L300058</strain>
    </source>
</reference>
<comment type="caution">
    <text evidence="1">The sequence shown here is derived from an EMBL/GenBank/DDBJ whole genome shotgun (WGS) entry which is preliminary data.</text>
</comment>
<gene>
    <name evidence="1" type="ORF">QQX02_05540</name>
</gene>
<evidence type="ECO:0000313" key="1">
    <source>
        <dbReference type="EMBL" id="MDN4480384.1"/>
    </source>
</evidence>
<organism evidence="1 2">
    <name type="scientific">Demequina muriae</name>
    <dbReference type="NCBI Taxonomy" id="3051664"/>
    <lineage>
        <taxon>Bacteria</taxon>
        <taxon>Bacillati</taxon>
        <taxon>Actinomycetota</taxon>
        <taxon>Actinomycetes</taxon>
        <taxon>Micrococcales</taxon>
        <taxon>Demequinaceae</taxon>
        <taxon>Demequina</taxon>
    </lineage>
</organism>
<dbReference type="EMBL" id="JAUHQA010000001">
    <property type="protein sequence ID" value="MDN4480384.1"/>
    <property type="molecule type" value="Genomic_DNA"/>
</dbReference>
<evidence type="ECO:0000313" key="2">
    <source>
        <dbReference type="Proteomes" id="UP001172708"/>
    </source>
</evidence>
<dbReference type="Proteomes" id="UP001172708">
    <property type="component" value="Unassembled WGS sequence"/>
</dbReference>
<keyword evidence="2" id="KW-1185">Reference proteome</keyword>